<accession>A0ABT1DCC9</accession>
<evidence type="ECO:0000313" key="2">
    <source>
        <dbReference type="EMBL" id="MCO6419596.1"/>
    </source>
</evidence>
<dbReference type="EMBL" id="JAFIRR010000207">
    <property type="protein sequence ID" value="MCO6419596.1"/>
    <property type="molecule type" value="Genomic_DNA"/>
</dbReference>
<keyword evidence="1" id="KW-1133">Transmembrane helix</keyword>
<protein>
    <recommendedName>
        <fullName evidence="4">PNPLA domain-containing protein</fullName>
    </recommendedName>
</protein>
<feature type="transmembrane region" description="Helical" evidence="1">
    <location>
        <begin position="118"/>
        <end position="138"/>
    </location>
</feature>
<feature type="transmembrane region" description="Helical" evidence="1">
    <location>
        <begin position="15"/>
        <end position="34"/>
    </location>
</feature>
<feature type="transmembrane region" description="Helical" evidence="1">
    <location>
        <begin position="227"/>
        <end position="247"/>
    </location>
</feature>
<dbReference type="RefSeq" id="WP_252956284.1">
    <property type="nucleotide sequence ID" value="NZ_JAFIRR010000207.1"/>
</dbReference>
<proteinExistence type="predicted"/>
<gene>
    <name evidence="2" type="ORF">JYK14_26020</name>
</gene>
<feature type="transmembrane region" description="Helical" evidence="1">
    <location>
        <begin position="259"/>
        <end position="279"/>
    </location>
</feature>
<feature type="transmembrane region" description="Helical" evidence="1">
    <location>
        <begin position="46"/>
        <end position="68"/>
    </location>
</feature>
<feature type="transmembrane region" description="Helical" evidence="1">
    <location>
        <begin position="144"/>
        <end position="167"/>
    </location>
</feature>
<dbReference type="InterPro" id="IPR016035">
    <property type="entry name" value="Acyl_Trfase/lysoPLipase"/>
</dbReference>
<evidence type="ECO:0000256" key="1">
    <source>
        <dbReference type="SAM" id="Phobius"/>
    </source>
</evidence>
<sequence length="755" mass="79110">MPEARTSWLVEYGPLLWLLGSFILVGGLAASVGLRRALWHARVPAGFAIIACFALAGPEQTRFLLAGIDGPGRVLALLVAVHLTGIGAWFWARWSLNLAWQAALPGVEEVCAGWWWRALPRIVAVAPAVAALLCLFLARRMLPLWVALTLLVGLLLVGASLVALAAFRRSVLRGRRARRMGRFLNLEGVLADEALQFRKPQRPVGTRAWLALARACLPFDLPLIRPLLAAFLLAIIGVLIGAEWPSILAQTFGAAPTALFGLAALLTLLAAPVGLVAAAWRWPAMFFLLLLILGAAGVTVNTLVRHAAAPAPARPELAAAAEHWLQHCAVPEGEGAEKAIRAVVVANAGGASRAALWTAAVMEALETQLGLQPGRHLFAISGISGGALGSAAYVATLDQSGLRCGAVQEAAARDARLKRLREGLGQDFLAPPLAGLFLGDGVWRVFGPVSAVAGWAGLWPADRSVRLERAWEAAFAGAGEGGLAAPLLARSLAPDGTLRLPLLLTGGTHQESGRLAVTAPADLRGALPEAIDVIATLGADLPFSVAASNSARFPYVTAPGLLRDREGRRFGQLVDGGYHDNQGAVAARAAAEALAQAHARLLQAGRLAGTRLELFVIQVVSDPDIAREELPRCGPLPPGFQPVVQPAAVAHSRPSPLDFLTSPVGALAAVRGERANGGALEMARRYCGGAGQHFALFALGAGTEGVKPPLSWVLNAAVRRDIAAAGLTGFDRPGSSQENAAELERLARAWQAALQ</sequence>
<reference evidence="2 3" key="1">
    <citation type="submission" date="2021-12" db="EMBL/GenBank/DDBJ databases">
        <title>Siccirubricoccus leaddurans sp. nov., a high concentration Zn2+ tolerance bacterium.</title>
        <authorList>
            <person name="Cao Y."/>
        </authorList>
    </citation>
    <scope>NUCLEOTIDE SEQUENCE [LARGE SCALE GENOMIC DNA]</scope>
    <source>
        <strain evidence="2 3">KC 17139</strain>
    </source>
</reference>
<feature type="transmembrane region" description="Helical" evidence="1">
    <location>
        <begin position="286"/>
        <end position="304"/>
    </location>
</feature>
<dbReference type="Proteomes" id="UP001523392">
    <property type="component" value="Unassembled WGS sequence"/>
</dbReference>
<evidence type="ECO:0000313" key="3">
    <source>
        <dbReference type="Proteomes" id="UP001523392"/>
    </source>
</evidence>
<keyword evidence="1" id="KW-0812">Transmembrane</keyword>
<keyword evidence="1" id="KW-0472">Membrane</keyword>
<feature type="transmembrane region" description="Helical" evidence="1">
    <location>
        <begin position="74"/>
        <end position="92"/>
    </location>
</feature>
<evidence type="ECO:0008006" key="4">
    <source>
        <dbReference type="Google" id="ProtNLM"/>
    </source>
</evidence>
<keyword evidence="3" id="KW-1185">Reference proteome</keyword>
<dbReference type="SUPFAM" id="SSF52151">
    <property type="entry name" value="FabD/lysophospholipase-like"/>
    <property type="match status" value="1"/>
</dbReference>
<comment type="caution">
    <text evidence="2">The sequence shown here is derived from an EMBL/GenBank/DDBJ whole genome shotgun (WGS) entry which is preliminary data.</text>
</comment>
<organism evidence="2 3">
    <name type="scientific">Siccirubricoccus soli</name>
    <dbReference type="NCBI Taxonomy" id="2899147"/>
    <lineage>
        <taxon>Bacteria</taxon>
        <taxon>Pseudomonadati</taxon>
        <taxon>Pseudomonadota</taxon>
        <taxon>Alphaproteobacteria</taxon>
        <taxon>Acetobacterales</taxon>
        <taxon>Roseomonadaceae</taxon>
        <taxon>Siccirubricoccus</taxon>
    </lineage>
</organism>
<name>A0ABT1DCC9_9PROT</name>